<protein>
    <submittedName>
        <fullName evidence="2">Uncharacterized protein</fullName>
    </submittedName>
</protein>
<dbReference type="AlphaFoldDB" id="A0A8J5S7K3"/>
<gene>
    <name evidence="2" type="ORF">GUJ93_ZPchr0006g45642</name>
</gene>
<organism evidence="2 3">
    <name type="scientific">Zizania palustris</name>
    <name type="common">Northern wild rice</name>
    <dbReference type="NCBI Taxonomy" id="103762"/>
    <lineage>
        <taxon>Eukaryota</taxon>
        <taxon>Viridiplantae</taxon>
        <taxon>Streptophyta</taxon>
        <taxon>Embryophyta</taxon>
        <taxon>Tracheophyta</taxon>
        <taxon>Spermatophyta</taxon>
        <taxon>Magnoliopsida</taxon>
        <taxon>Liliopsida</taxon>
        <taxon>Poales</taxon>
        <taxon>Poaceae</taxon>
        <taxon>BOP clade</taxon>
        <taxon>Oryzoideae</taxon>
        <taxon>Oryzeae</taxon>
        <taxon>Zizaniinae</taxon>
        <taxon>Zizania</taxon>
    </lineage>
</organism>
<reference evidence="2" key="1">
    <citation type="journal article" date="2021" name="bioRxiv">
        <title>Whole Genome Assembly and Annotation of Northern Wild Rice, Zizania palustris L., Supports a Whole Genome Duplication in the Zizania Genus.</title>
        <authorList>
            <person name="Haas M."/>
            <person name="Kono T."/>
            <person name="Macchietto M."/>
            <person name="Millas R."/>
            <person name="McGilp L."/>
            <person name="Shao M."/>
            <person name="Duquette J."/>
            <person name="Hirsch C.N."/>
            <person name="Kimball J."/>
        </authorList>
    </citation>
    <scope>NUCLEOTIDE SEQUENCE</scope>
    <source>
        <tissue evidence="2">Fresh leaf tissue</tissue>
    </source>
</reference>
<keyword evidence="3" id="KW-1185">Reference proteome</keyword>
<feature type="region of interest" description="Disordered" evidence="1">
    <location>
        <begin position="1"/>
        <end position="47"/>
    </location>
</feature>
<accession>A0A8J5S7K3</accession>
<reference evidence="2" key="2">
    <citation type="submission" date="2021-02" db="EMBL/GenBank/DDBJ databases">
        <authorList>
            <person name="Kimball J.A."/>
            <person name="Haas M.W."/>
            <person name="Macchietto M."/>
            <person name="Kono T."/>
            <person name="Duquette J."/>
            <person name="Shao M."/>
        </authorList>
    </citation>
    <scope>NUCLEOTIDE SEQUENCE</scope>
    <source>
        <tissue evidence="2">Fresh leaf tissue</tissue>
    </source>
</reference>
<sequence length="116" mass="12903">MFLHLPNLARTPRSERNWYARPTSRMSSALMQASSTSQSRPGTTGSATCVTAPAASVYDSWGSTDCRKRSARERSLLLTASSKSPHSLRDEPARRRCPRRRGRNQGRKRLAGEARA</sequence>
<evidence type="ECO:0000313" key="2">
    <source>
        <dbReference type="EMBL" id="KAG8069875.1"/>
    </source>
</evidence>
<dbReference type="EMBL" id="JAAALK010000283">
    <property type="protein sequence ID" value="KAG8069875.1"/>
    <property type="molecule type" value="Genomic_DNA"/>
</dbReference>
<feature type="region of interest" description="Disordered" evidence="1">
    <location>
        <begin position="77"/>
        <end position="116"/>
    </location>
</feature>
<evidence type="ECO:0000313" key="3">
    <source>
        <dbReference type="Proteomes" id="UP000729402"/>
    </source>
</evidence>
<feature type="compositionally biased region" description="Basic residues" evidence="1">
    <location>
        <begin position="95"/>
        <end position="109"/>
    </location>
</feature>
<comment type="caution">
    <text evidence="2">The sequence shown here is derived from an EMBL/GenBank/DDBJ whole genome shotgun (WGS) entry which is preliminary data.</text>
</comment>
<dbReference type="Proteomes" id="UP000729402">
    <property type="component" value="Unassembled WGS sequence"/>
</dbReference>
<evidence type="ECO:0000256" key="1">
    <source>
        <dbReference type="SAM" id="MobiDB-lite"/>
    </source>
</evidence>
<feature type="compositionally biased region" description="Polar residues" evidence="1">
    <location>
        <begin position="24"/>
        <end position="47"/>
    </location>
</feature>
<proteinExistence type="predicted"/>
<name>A0A8J5S7K3_ZIZPA</name>